<keyword evidence="3" id="KW-1185">Reference proteome</keyword>
<comment type="caution">
    <text evidence="2">The sequence shown here is derived from an EMBL/GenBank/DDBJ whole genome shotgun (WGS) entry which is preliminary data.</text>
</comment>
<evidence type="ECO:0000256" key="1">
    <source>
        <dbReference type="SAM" id="MobiDB-lite"/>
    </source>
</evidence>
<accession>A0A232EHR3</accession>
<evidence type="ECO:0000313" key="2">
    <source>
        <dbReference type="EMBL" id="OXU17858.1"/>
    </source>
</evidence>
<name>A0A232EHR3_9HYME</name>
<reference evidence="2 3" key="1">
    <citation type="journal article" date="2017" name="Curr. Biol.">
        <title>The Evolution of Venom by Co-option of Single-Copy Genes.</title>
        <authorList>
            <person name="Martinson E.O."/>
            <person name="Mrinalini"/>
            <person name="Kelkar Y.D."/>
            <person name="Chang C.H."/>
            <person name="Werren J.H."/>
        </authorList>
    </citation>
    <scope>NUCLEOTIDE SEQUENCE [LARGE SCALE GENOMIC DNA]</scope>
    <source>
        <strain evidence="2 3">Alberta</strain>
        <tissue evidence="2">Whole body</tissue>
    </source>
</reference>
<feature type="region of interest" description="Disordered" evidence="1">
    <location>
        <begin position="1"/>
        <end position="26"/>
    </location>
</feature>
<feature type="compositionally biased region" description="Polar residues" evidence="1">
    <location>
        <begin position="16"/>
        <end position="26"/>
    </location>
</feature>
<protein>
    <submittedName>
        <fullName evidence="2">Uncharacterized protein</fullName>
    </submittedName>
</protein>
<gene>
    <name evidence="2" type="ORF">TSAR_010457</name>
</gene>
<proteinExistence type="predicted"/>
<sequence>MAEVTHAPPRTKKDNSAITSDSPISDKVTLNSQTVRESIQPGTVDVTKRMMAPLQKKDNVLPADSNSANCNKVTLNTETVGEDIRHGTEKVLDGTKGAIRKKGVKVPDEQKFRNAVFSFLTKAAIEKHNLAADFEAEFVTARQPRRNMPRYPCYYCEKWETTLSHHYILAHKDELIIQQLDVTIGAIRKKGVKVPDEQKFRIVVFSFLTKAAIEKHNLAADFEAEFVTARRPRQNMPENKVSDFAICSYCRGLYV</sequence>
<dbReference type="AlphaFoldDB" id="A0A232EHR3"/>
<dbReference type="EMBL" id="NNAY01004467">
    <property type="protein sequence ID" value="OXU17858.1"/>
    <property type="molecule type" value="Genomic_DNA"/>
</dbReference>
<evidence type="ECO:0000313" key="3">
    <source>
        <dbReference type="Proteomes" id="UP000215335"/>
    </source>
</evidence>
<dbReference type="Proteomes" id="UP000215335">
    <property type="component" value="Unassembled WGS sequence"/>
</dbReference>
<organism evidence="2 3">
    <name type="scientific">Trichomalopsis sarcophagae</name>
    <dbReference type="NCBI Taxonomy" id="543379"/>
    <lineage>
        <taxon>Eukaryota</taxon>
        <taxon>Metazoa</taxon>
        <taxon>Ecdysozoa</taxon>
        <taxon>Arthropoda</taxon>
        <taxon>Hexapoda</taxon>
        <taxon>Insecta</taxon>
        <taxon>Pterygota</taxon>
        <taxon>Neoptera</taxon>
        <taxon>Endopterygota</taxon>
        <taxon>Hymenoptera</taxon>
        <taxon>Apocrita</taxon>
        <taxon>Proctotrupomorpha</taxon>
        <taxon>Chalcidoidea</taxon>
        <taxon>Pteromalidae</taxon>
        <taxon>Pteromalinae</taxon>
        <taxon>Trichomalopsis</taxon>
    </lineage>
</organism>